<dbReference type="CDD" id="cd03431">
    <property type="entry name" value="NUDIX_DNA_Glycosylase_C-MutY"/>
    <property type="match status" value="1"/>
</dbReference>
<evidence type="ECO:0000256" key="5">
    <source>
        <dbReference type="ARBA" id="ARBA00022023"/>
    </source>
</evidence>
<proteinExistence type="inferred from homology"/>
<dbReference type="InterPro" id="IPR000445">
    <property type="entry name" value="HhH_motif"/>
</dbReference>
<evidence type="ECO:0000256" key="8">
    <source>
        <dbReference type="ARBA" id="ARBA00022763"/>
    </source>
</evidence>
<dbReference type="InterPro" id="IPR003265">
    <property type="entry name" value="HhH-GPD_domain"/>
</dbReference>
<evidence type="ECO:0000256" key="14">
    <source>
        <dbReference type="RuleBase" id="RU365096"/>
    </source>
</evidence>
<comment type="catalytic activity">
    <reaction evidence="1 14">
        <text>Hydrolyzes free adenine bases from 7,8-dihydro-8-oxoguanine:adenine mismatched double-stranded DNA, leaving an apurinic site.</text>
        <dbReference type="EC" id="3.2.2.31"/>
    </reaction>
</comment>
<dbReference type="InterPro" id="IPR015797">
    <property type="entry name" value="NUDIX_hydrolase-like_dom_sf"/>
</dbReference>
<dbReference type="GO" id="GO:0051539">
    <property type="term" value="F:4 iron, 4 sulfur cluster binding"/>
    <property type="evidence" value="ECO:0007669"/>
    <property type="project" value="UniProtKB-UniRule"/>
</dbReference>
<dbReference type="Proteomes" id="UP000198817">
    <property type="component" value="Unassembled WGS sequence"/>
</dbReference>
<keyword evidence="12" id="KW-0234">DNA repair</keyword>
<feature type="region of interest" description="Disordered" evidence="15">
    <location>
        <begin position="1"/>
        <end position="35"/>
    </location>
</feature>
<keyword evidence="11" id="KW-0411">Iron-sulfur</keyword>
<dbReference type="AlphaFoldDB" id="A0A1I7HW28"/>
<gene>
    <name evidence="17" type="ORF">SAMN05216508_12513</name>
</gene>
<evidence type="ECO:0000256" key="12">
    <source>
        <dbReference type="ARBA" id="ARBA00023204"/>
    </source>
</evidence>
<dbReference type="OrthoDB" id="9802365at2"/>
<dbReference type="EC" id="3.2.2.31" evidence="4 14"/>
<dbReference type="InterPro" id="IPR029119">
    <property type="entry name" value="MutY_C"/>
</dbReference>
<evidence type="ECO:0000256" key="6">
    <source>
        <dbReference type="ARBA" id="ARBA00022485"/>
    </source>
</evidence>
<evidence type="ECO:0000256" key="2">
    <source>
        <dbReference type="ARBA" id="ARBA00002933"/>
    </source>
</evidence>
<evidence type="ECO:0000259" key="16">
    <source>
        <dbReference type="SMART" id="SM00478"/>
    </source>
</evidence>
<evidence type="ECO:0000256" key="10">
    <source>
        <dbReference type="ARBA" id="ARBA00023004"/>
    </source>
</evidence>
<dbReference type="PANTHER" id="PTHR42944:SF1">
    <property type="entry name" value="ADENINE DNA GLYCOSYLASE"/>
    <property type="match status" value="1"/>
</dbReference>
<dbReference type="InterPro" id="IPR011257">
    <property type="entry name" value="DNA_glycosylase"/>
</dbReference>
<dbReference type="GO" id="GO:0000701">
    <property type="term" value="F:purine-specific mismatch base pair DNA N-glycosylase activity"/>
    <property type="evidence" value="ECO:0007669"/>
    <property type="project" value="UniProtKB-EC"/>
</dbReference>
<dbReference type="RefSeq" id="WP_090471836.1">
    <property type="nucleotide sequence ID" value="NZ_FOWF01000028.1"/>
</dbReference>
<dbReference type="Gene3D" id="1.10.340.30">
    <property type="entry name" value="Hypothetical protein, domain 2"/>
    <property type="match status" value="1"/>
</dbReference>
<evidence type="ECO:0000256" key="11">
    <source>
        <dbReference type="ARBA" id="ARBA00023014"/>
    </source>
</evidence>
<dbReference type="Pfam" id="PF00633">
    <property type="entry name" value="HHH"/>
    <property type="match status" value="1"/>
</dbReference>
<dbReference type="GO" id="GO:0006298">
    <property type="term" value="P:mismatch repair"/>
    <property type="evidence" value="ECO:0007669"/>
    <property type="project" value="TreeGrafter"/>
</dbReference>
<evidence type="ECO:0000256" key="1">
    <source>
        <dbReference type="ARBA" id="ARBA00000843"/>
    </source>
</evidence>
<evidence type="ECO:0000256" key="3">
    <source>
        <dbReference type="ARBA" id="ARBA00008343"/>
    </source>
</evidence>
<feature type="domain" description="HhH-GPD" evidence="16">
    <location>
        <begin position="70"/>
        <end position="221"/>
    </location>
</feature>
<dbReference type="STRING" id="155865.SAMN05216515_1283"/>
<dbReference type="CDD" id="cd00056">
    <property type="entry name" value="ENDO3c"/>
    <property type="match status" value="1"/>
</dbReference>
<dbReference type="GO" id="GO:0006284">
    <property type="term" value="P:base-excision repair"/>
    <property type="evidence" value="ECO:0007669"/>
    <property type="project" value="UniProtKB-UniRule"/>
</dbReference>
<reference evidence="17 18" key="1">
    <citation type="submission" date="2016-10" db="EMBL/GenBank/DDBJ databases">
        <authorList>
            <person name="de Groot N.N."/>
        </authorList>
    </citation>
    <scope>NUCLEOTIDE SEQUENCE [LARGE SCALE GENOMIC DNA]</scope>
    <source>
        <strain evidence="17 18">KHGC13</strain>
    </source>
</reference>
<dbReference type="PANTHER" id="PTHR42944">
    <property type="entry name" value="ADENINE DNA GLYCOSYLASE"/>
    <property type="match status" value="1"/>
</dbReference>
<comment type="cofactor">
    <cofactor evidence="14">
        <name>[4Fe-4S] cluster</name>
        <dbReference type="ChEBI" id="CHEBI:49883"/>
    </cofactor>
    <text evidence="14">Binds 1 [4Fe-4S] cluster.</text>
</comment>
<dbReference type="InterPro" id="IPR004036">
    <property type="entry name" value="Endonuclease-III-like_CS2"/>
</dbReference>
<evidence type="ECO:0000313" key="18">
    <source>
        <dbReference type="Proteomes" id="UP000198817"/>
    </source>
</evidence>
<dbReference type="GO" id="GO:0035485">
    <property type="term" value="F:adenine/guanine mispair binding"/>
    <property type="evidence" value="ECO:0007669"/>
    <property type="project" value="TreeGrafter"/>
</dbReference>
<dbReference type="GO" id="GO:0046872">
    <property type="term" value="F:metal ion binding"/>
    <property type="evidence" value="ECO:0007669"/>
    <property type="project" value="UniProtKB-UniRule"/>
</dbReference>
<dbReference type="FunFam" id="1.10.340.30:FF:000002">
    <property type="entry name" value="Adenine DNA glycosylase"/>
    <property type="match status" value="1"/>
</dbReference>
<keyword evidence="6" id="KW-0004">4Fe-4S</keyword>
<keyword evidence="13 14" id="KW-0326">Glycosidase</keyword>
<evidence type="ECO:0000313" key="17">
    <source>
        <dbReference type="EMBL" id="SFU64867.1"/>
    </source>
</evidence>
<evidence type="ECO:0000256" key="15">
    <source>
        <dbReference type="SAM" id="MobiDB-lite"/>
    </source>
</evidence>
<dbReference type="SMART" id="SM00478">
    <property type="entry name" value="ENDO3c"/>
    <property type="match status" value="1"/>
</dbReference>
<evidence type="ECO:0000256" key="9">
    <source>
        <dbReference type="ARBA" id="ARBA00022801"/>
    </source>
</evidence>
<dbReference type="Gene3D" id="3.90.79.10">
    <property type="entry name" value="Nucleoside Triphosphate Pyrophosphohydrolase"/>
    <property type="match status" value="1"/>
</dbReference>
<dbReference type="Gene3D" id="1.10.1670.10">
    <property type="entry name" value="Helix-hairpin-Helix base-excision DNA repair enzymes (C-terminal)"/>
    <property type="match status" value="1"/>
</dbReference>
<comment type="function">
    <text evidence="2">Adenine glycosylase active on G-A mispairs. MutY also corrects error-prone DNA synthesis past GO lesions which are due to the oxidatively damaged form of guanine: 7,8-dihydro-8-oxoguanine (8-oxo-dGTP).</text>
</comment>
<protein>
    <recommendedName>
        <fullName evidence="5 14">Adenine DNA glycosylase</fullName>
        <ecNumber evidence="4 14">3.2.2.31</ecNumber>
    </recommendedName>
</protein>
<organism evidence="17 18">
    <name type="scientific">Eubacterium pyruvativorans</name>
    <dbReference type="NCBI Taxonomy" id="155865"/>
    <lineage>
        <taxon>Bacteria</taxon>
        <taxon>Bacillati</taxon>
        <taxon>Bacillota</taxon>
        <taxon>Clostridia</taxon>
        <taxon>Eubacteriales</taxon>
        <taxon>Eubacteriaceae</taxon>
        <taxon>Eubacterium</taxon>
    </lineage>
</organism>
<dbReference type="InterPro" id="IPR023170">
    <property type="entry name" value="HhH_base_excis_C"/>
</dbReference>
<dbReference type="Pfam" id="PF14815">
    <property type="entry name" value="NUDIX_4"/>
    <property type="match status" value="1"/>
</dbReference>
<dbReference type="SUPFAM" id="SSF48150">
    <property type="entry name" value="DNA-glycosylase"/>
    <property type="match status" value="1"/>
</dbReference>
<dbReference type="GO" id="GO:0032357">
    <property type="term" value="F:oxidized purine DNA binding"/>
    <property type="evidence" value="ECO:0007669"/>
    <property type="project" value="TreeGrafter"/>
</dbReference>
<sequence>MEKKHPTIDNPSAGSAAIPQNPDAAGIEKRRISSPTDDTRRLLSWYDENRRDLPWRKDPTPYHVWLSEIMLQQTRAAVVKEYYTRFLAALPDIPALAAAAEDTCAKLWQGLGYYSRVRNLQKAARIITLEYGGEMPGTPEELKKLPGIGDYTAAAVASIAFGYPAPAIDGNLLRVFARKTCLPDNIKSKEAKAAALTYYEAAIPRDRPGDYNQALMDLGASVCLPNGKPDCSACPWQNTCRAHETGTETDFPVMPPKAPRRRIRKTVFLITDGERILLRRRPKSGLLAGLFELPNADDLPAAEDAAYAAVLALLNRQKNTGIPGRSHRSGSVLPEPPAPAAALLMPLGPAKHIFTHREWDMTGWAVGADLRKFPLRCTRSGELFAASLPEIRSEYSIPSAFRAYMERLPEAMAAARSLKLPSANDSGESGLLRR</sequence>
<keyword evidence="9" id="KW-0378">Hydrolase</keyword>
<dbReference type="GO" id="GO:0034039">
    <property type="term" value="F:8-oxo-7,8-dihydroguanine DNA N-glycosylase activity"/>
    <property type="evidence" value="ECO:0007669"/>
    <property type="project" value="TreeGrafter"/>
</dbReference>
<dbReference type="InterPro" id="IPR044298">
    <property type="entry name" value="MIG/MutY"/>
</dbReference>
<evidence type="ECO:0000256" key="13">
    <source>
        <dbReference type="ARBA" id="ARBA00023295"/>
    </source>
</evidence>
<name>A0A1I7HW28_9FIRM</name>
<dbReference type="InterPro" id="IPR005760">
    <property type="entry name" value="A/G_AdeGlyc_MutY"/>
</dbReference>
<dbReference type="PROSITE" id="PS01155">
    <property type="entry name" value="ENDONUCLEASE_III_2"/>
    <property type="match status" value="1"/>
</dbReference>
<keyword evidence="10 14" id="KW-0408">Iron</keyword>
<keyword evidence="8 14" id="KW-0227">DNA damage</keyword>
<comment type="similarity">
    <text evidence="3 14">Belongs to the Nth/MutY family.</text>
</comment>
<dbReference type="EMBL" id="FPBT01000025">
    <property type="protein sequence ID" value="SFU64867.1"/>
    <property type="molecule type" value="Genomic_DNA"/>
</dbReference>
<keyword evidence="18" id="KW-1185">Reference proteome</keyword>
<feature type="compositionally biased region" description="Basic and acidic residues" evidence="15">
    <location>
        <begin position="26"/>
        <end position="35"/>
    </location>
</feature>
<accession>A0A1I7HW28</accession>
<dbReference type="NCBIfam" id="TIGR01084">
    <property type="entry name" value="mutY"/>
    <property type="match status" value="1"/>
</dbReference>
<evidence type="ECO:0000256" key="7">
    <source>
        <dbReference type="ARBA" id="ARBA00022723"/>
    </source>
</evidence>
<evidence type="ECO:0000256" key="4">
    <source>
        <dbReference type="ARBA" id="ARBA00012045"/>
    </source>
</evidence>
<keyword evidence="7" id="KW-0479">Metal-binding</keyword>
<dbReference type="SUPFAM" id="SSF55811">
    <property type="entry name" value="Nudix"/>
    <property type="match status" value="1"/>
</dbReference>
<dbReference type="Pfam" id="PF00730">
    <property type="entry name" value="HhH-GPD"/>
    <property type="match status" value="1"/>
</dbReference>